<proteinExistence type="predicted"/>
<organism evidence="2 3">
    <name type="scientific">Rhodococcus rhodnii</name>
    <dbReference type="NCBI Taxonomy" id="38312"/>
    <lineage>
        <taxon>Bacteria</taxon>
        <taxon>Bacillati</taxon>
        <taxon>Actinomycetota</taxon>
        <taxon>Actinomycetes</taxon>
        <taxon>Mycobacteriales</taxon>
        <taxon>Nocardiaceae</taxon>
        <taxon>Rhodococcus</taxon>
    </lineage>
</organism>
<comment type="caution">
    <text evidence="2">The sequence shown here is derived from an EMBL/GenBank/DDBJ whole genome shotgun (WGS) entry which is preliminary data.</text>
</comment>
<keyword evidence="1" id="KW-0732">Signal</keyword>
<dbReference type="RefSeq" id="WP_010838749.1">
    <property type="nucleotide sequence ID" value="NZ_QRCM01000001.1"/>
</dbReference>
<gene>
    <name evidence="2" type="ORF">DW322_07795</name>
</gene>
<evidence type="ECO:0008006" key="4">
    <source>
        <dbReference type="Google" id="ProtNLM"/>
    </source>
</evidence>
<sequence length="148" mass="13901">MFVKRVLAVGCLTAAVTGVGAGIATATASAAPAVPETAAPALPALPRHDVASRQENDRALAAFGTQVGIATTVGGLAGTALGAGIGCVVTLPAGCVAGAVTGAGIGGVVGTIVAGGPTLIVSGIQLAETLNAAPGTSPYADPVYSTQP</sequence>
<accession>A0A6P2CEJ8</accession>
<protein>
    <recommendedName>
        <fullName evidence="4">Glycine zipper family protein</fullName>
    </recommendedName>
</protein>
<dbReference type="EMBL" id="QRCM01000001">
    <property type="protein sequence ID" value="TXG90141.1"/>
    <property type="molecule type" value="Genomic_DNA"/>
</dbReference>
<feature type="signal peptide" evidence="1">
    <location>
        <begin position="1"/>
        <end position="21"/>
    </location>
</feature>
<evidence type="ECO:0000256" key="1">
    <source>
        <dbReference type="SAM" id="SignalP"/>
    </source>
</evidence>
<feature type="chain" id="PRO_5039510919" description="Glycine zipper family protein" evidence="1">
    <location>
        <begin position="22"/>
        <end position="148"/>
    </location>
</feature>
<evidence type="ECO:0000313" key="2">
    <source>
        <dbReference type="EMBL" id="TXG90141.1"/>
    </source>
</evidence>
<name>A0A6P2CEJ8_9NOCA</name>
<dbReference type="Proteomes" id="UP000471120">
    <property type="component" value="Unassembled WGS sequence"/>
</dbReference>
<evidence type="ECO:0000313" key="3">
    <source>
        <dbReference type="Proteomes" id="UP000471120"/>
    </source>
</evidence>
<dbReference type="AlphaFoldDB" id="A0A6P2CEJ8"/>
<reference evidence="2 3" key="1">
    <citation type="submission" date="2018-07" db="EMBL/GenBank/DDBJ databases">
        <title>Genome sequence of Rhodococcus rhodnii ATCC 35071 from Rhodnius prolixus.</title>
        <authorList>
            <person name="Patel V."/>
            <person name="Vogel K.J."/>
        </authorList>
    </citation>
    <scope>NUCLEOTIDE SEQUENCE [LARGE SCALE GENOMIC DNA]</scope>
    <source>
        <strain evidence="2 3">ATCC 35071</strain>
    </source>
</reference>